<evidence type="ECO:0000313" key="2">
    <source>
        <dbReference type="Proteomes" id="UP000193411"/>
    </source>
</evidence>
<proteinExistence type="predicted"/>
<sequence length="518" mass="56966">MATLLGSKSPAVRAADLNRACPSATDDGRDTPSQVLAAELLILALSLATPRSVLATASSATLSICTNARLVRFGWRNTILLGDLSSRPAAHAAPGQEGNKLPVPIQRSNVENVLKSLLPSAHDIPASGIAPTSPAMSEPFLTPDYLLHLYKHTFFRPSATASLAAANQLPSITADILSLADGVLRPLPLAYNWWRPITDAFLLPVYLIRAGQLDLLDACLAAMTECAFNPSMPYLGMGMVSWSAIFLDNRQGTTDMFFEYVRGWRTDRTTAYPLVLATVALLEWSLPALKIVLVRFPALSPSDVAQLADASVLSTMYQLLTLPSSVLPDNVDRIIDVYKWLASAGAQRLHYPLTSVLVHWAPCKDYVMRALVEIDIPYMKVAEQLHTQEAVRAGIIRAVKKRFPSYGDKEVLSILVAHGIMEVEDWARHVMWSVDRSWARVAEFVSEEEEQKSIAMTALNYALDAAGSRESLMSTHPQARRHLAERIRCRLAGHIAQQRAQARLPPSQYLTHHSAQYC</sequence>
<dbReference type="EMBL" id="MCFL01000144">
    <property type="protein sequence ID" value="ORZ29633.1"/>
    <property type="molecule type" value="Genomic_DNA"/>
</dbReference>
<dbReference type="AlphaFoldDB" id="A0A1Y2H7G5"/>
<protein>
    <submittedName>
        <fullName evidence="1">Uncharacterized protein</fullName>
    </submittedName>
</protein>
<accession>A0A1Y2H7G5</accession>
<comment type="caution">
    <text evidence="1">The sequence shown here is derived from an EMBL/GenBank/DDBJ whole genome shotgun (WGS) entry which is preliminary data.</text>
</comment>
<reference evidence="1 2" key="1">
    <citation type="submission" date="2016-07" db="EMBL/GenBank/DDBJ databases">
        <title>Pervasive Adenine N6-methylation of Active Genes in Fungi.</title>
        <authorList>
            <consortium name="DOE Joint Genome Institute"/>
            <person name="Mondo S.J."/>
            <person name="Dannebaum R.O."/>
            <person name="Kuo R.C."/>
            <person name="Labutti K."/>
            <person name="Haridas S."/>
            <person name="Kuo A."/>
            <person name="Salamov A."/>
            <person name="Ahrendt S.R."/>
            <person name="Lipzen A."/>
            <person name="Sullivan W."/>
            <person name="Andreopoulos W.B."/>
            <person name="Clum A."/>
            <person name="Lindquist E."/>
            <person name="Daum C."/>
            <person name="Ramamoorthy G.K."/>
            <person name="Gryganskyi A."/>
            <person name="Culley D."/>
            <person name="Magnuson J.K."/>
            <person name="James T.Y."/>
            <person name="O'Malley M.A."/>
            <person name="Stajich J.E."/>
            <person name="Spatafora J.W."/>
            <person name="Visel A."/>
            <person name="Grigoriev I.V."/>
        </authorList>
    </citation>
    <scope>NUCLEOTIDE SEQUENCE [LARGE SCALE GENOMIC DNA]</scope>
    <source>
        <strain evidence="1 2">PL171</strain>
    </source>
</reference>
<dbReference type="Proteomes" id="UP000193411">
    <property type="component" value="Unassembled WGS sequence"/>
</dbReference>
<organism evidence="1 2">
    <name type="scientific">Catenaria anguillulae PL171</name>
    <dbReference type="NCBI Taxonomy" id="765915"/>
    <lineage>
        <taxon>Eukaryota</taxon>
        <taxon>Fungi</taxon>
        <taxon>Fungi incertae sedis</taxon>
        <taxon>Blastocladiomycota</taxon>
        <taxon>Blastocladiomycetes</taxon>
        <taxon>Blastocladiales</taxon>
        <taxon>Catenariaceae</taxon>
        <taxon>Catenaria</taxon>
    </lineage>
</organism>
<name>A0A1Y2H7G5_9FUNG</name>
<evidence type="ECO:0000313" key="1">
    <source>
        <dbReference type="EMBL" id="ORZ29633.1"/>
    </source>
</evidence>
<keyword evidence="2" id="KW-1185">Reference proteome</keyword>
<gene>
    <name evidence="1" type="ORF">BCR44DRAFT_62403</name>
</gene>